<protein>
    <submittedName>
        <fullName evidence="1">Uncharacterized protein</fullName>
    </submittedName>
</protein>
<accession>A0ABN8YUX7</accession>
<gene>
    <name evidence="1" type="ORF">MRATA1EN1_LOCUS13413</name>
</gene>
<evidence type="ECO:0000313" key="2">
    <source>
        <dbReference type="Proteomes" id="UP001176941"/>
    </source>
</evidence>
<reference evidence="1" key="1">
    <citation type="submission" date="2023-04" db="EMBL/GenBank/DDBJ databases">
        <authorList>
            <consortium name="ELIXIR-Norway"/>
        </authorList>
    </citation>
    <scope>NUCLEOTIDE SEQUENCE [LARGE SCALE GENOMIC DNA]</scope>
</reference>
<sequence length="169" mass="18959">MELVEISPRSLPTVSALFKRRVYKLLIKLDALILEPVGLGERTNLGSFPFQKLQLSLQQAPPVKARPSKPLKRRRWSLAVRQRQAGRPAWSNLRSSLSPSRLVKQLSSGSRPAHLSLLACVSSFLSALPVAQGFCWHEPFILHQRFSERELALALVWPGERPLPSPKQG</sequence>
<dbReference type="Proteomes" id="UP001176941">
    <property type="component" value="Chromosome 23"/>
</dbReference>
<proteinExistence type="predicted"/>
<keyword evidence="2" id="KW-1185">Reference proteome</keyword>
<name>A0ABN8YUX7_RANTA</name>
<organism evidence="1 2">
    <name type="scientific">Rangifer tarandus platyrhynchus</name>
    <name type="common">Svalbard reindeer</name>
    <dbReference type="NCBI Taxonomy" id="3082113"/>
    <lineage>
        <taxon>Eukaryota</taxon>
        <taxon>Metazoa</taxon>
        <taxon>Chordata</taxon>
        <taxon>Craniata</taxon>
        <taxon>Vertebrata</taxon>
        <taxon>Euteleostomi</taxon>
        <taxon>Mammalia</taxon>
        <taxon>Eutheria</taxon>
        <taxon>Laurasiatheria</taxon>
        <taxon>Artiodactyla</taxon>
        <taxon>Ruminantia</taxon>
        <taxon>Pecora</taxon>
        <taxon>Cervidae</taxon>
        <taxon>Odocoileinae</taxon>
        <taxon>Rangifer</taxon>
    </lineage>
</organism>
<dbReference type="EMBL" id="OX459959">
    <property type="protein sequence ID" value="CAI9164451.1"/>
    <property type="molecule type" value="Genomic_DNA"/>
</dbReference>
<evidence type="ECO:0000313" key="1">
    <source>
        <dbReference type="EMBL" id="CAI9164451.1"/>
    </source>
</evidence>